<reference evidence="3" key="1">
    <citation type="submission" date="2016-10" db="EMBL/GenBank/DDBJ databases">
        <authorList>
            <person name="Varghese N."/>
            <person name="Submissions S."/>
        </authorList>
    </citation>
    <scope>NUCLEOTIDE SEQUENCE [LARGE SCALE GENOMIC DNA]</scope>
    <source>
        <strain evidence="3">DSM 21772</strain>
    </source>
</reference>
<dbReference type="STRING" id="412690.SAMN04489834_2078"/>
<keyword evidence="1" id="KW-0812">Transmembrane</keyword>
<sequence>MPATIEWRLVSPRAVGLWRVGSGVLVLAVLAYAFSERIAAGDDNPFDFFGYFTNLTCLLTSAVLIAVGARGVTARRVPNCLIVARGVALASLIVVAVIYNVVVPGTGSAPPWVSAVLHVAFPVAVALDWLLVGDRPPLPWRTLWLVLPYPLIWLAVVLVRGATDGWVPYGFLLPERGQLALAGTVGGLLAALLAAGVLTWSVSRVPALLPRPAAPGR</sequence>
<dbReference type="AlphaFoldDB" id="A0A1H1USH9"/>
<dbReference type="Proteomes" id="UP000181956">
    <property type="component" value="Chromosome I"/>
</dbReference>
<gene>
    <name evidence="2" type="ORF">SAMN04489834_2078</name>
</gene>
<dbReference type="NCBIfam" id="NF038065">
    <property type="entry name" value="Pr6Pr"/>
    <property type="match status" value="1"/>
</dbReference>
<accession>A0A1H1USH9</accession>
<name>A0A1H1USH9_9MICO</name>
<keyword evidence="1" id="KW-0472">Membrane</keyword>
<feature type="transmembrane region" description="Helical" evidence="1">
    <location>
        <begin position="143"/>
        <end position="159"/>
    </location>
</feature>
<feature type="transmembrane region" description="Helical" evidence="1">
    <location>
        <begin position="179"/>
        <end position="202"/>
    </location>
</feature>
<evidence type="ECO:0000256" key="1">
    <source>
        <dbReference type="SAM" id="Phobius"/>
    </source>
</evidence>
<protein>
    <recommendedName>
        <fullName evidence="4">FAR-17a/AIG1-like protein</fullName>
    </recommendedName>
</protein>
<evidence type="ECO:0000313" key="3">
    <source>
        <dbReference type="Proteomes" id="UP000181956"/>
    </source>
</evidence>
<organism evidence="2 3">
    <name type="scientific">Microterricola viridarii</name>
    <dbReference type="NCBI Taxonomy" id="412690"/>
    <lineage>
        <taxon>Bacteria</taxon>
        <taxon>Bacillati</taxon>
        <taxon>Actinomycetota</taxon>
        <taxon>Actinomycetes</taxon>
        <taxon>Micrococcales</taxon>
        <taxon>Microbacteriaceae</taxon>
        <taxon>Microterricola</taxon>
    </lineage>
</organism>
<keyword evidence="1" id="KW-1133">Transmembrane helix</keyword>
<feature type="transmembrane region" description="Helical" evidence="1">
    <location>
        <begin position="16"/>
        <end position="34"/>
    </location>
</feature>
<evidence type="ECO:0000313" key="2">
    <source>
        <dbReference type="EMBL" id="SDS75211.1"/>
    </source>
</evidence>
<feature type="transmembrane region" description="Helical" evidence="1">
    <location>
        <begin position="81"/>
        <end position="103"/>
    </location>
</feature>
<evidence type="ECO:0008006" key="4">
    <source>
        <dbReference type="Google" id="ProtNLM"/>
    </source>
</evidence>
<feature type="transmembrane region" description="Helical" evidence="1">
    <location>
        <begin position="49"/>
        <end position="69"/>
    </location>
</feature>
<dbReference type="InterPro" id="IPR049713">
    <property type="entry name" value="Pr6Pr-like"/>
</dbReference>
<keyword evidence="3" id="KW-1185">Reference proteome</keyword>
<proteinExistence type="predicted"/>
<feature type="transmembrane region" description="Helical" evidence="1">
    <location>
        <begin position="109"/>
        <end position="131"/>
    </location>
</feature>
<dbReference type="EMBL" id="LT629742">
    <property type="protein sequence ID" value="SDS75211.1"/>
    <property type="molecule type" value="Genomic_DNA"/>
</dbReference>